<feature type="binding site" evidence="7">
    <location>
        <begin position="120"/>
        <end position="126"/>
    </location>
    <ligand>
        <name>ATP</name>
        <dbReference type="ChEBI" id="CHEBI:30616"/>
    </ligand>
</feature>
<gene>
    <name evidence="7 11" type="primary">murD</name>
    <name evidence="11" type="ORF">IPV69_14370</name>
</gene>
<accession>A0A7M2WQF0</accession>
<dbReference type="InterPro" id="IPR005762">
    <property type="entry name" value="MurD"/>
</dbReference>
<dbReference type="EMBL" id="CP063458">
    <property type="protein sequence ID" value="QOV87474.1"/>
    <property type="molecule type" value="Genomic_DNA"/>
</dbReference>
<dbReference type="PANTHER" id="PTHR43692">
    <property type="entry name" value="UDP-N-ACETYLMURAMOYLALANINE--D-GLUTAMATE LIGASE"/>
    <property type="match status" value="1"/>
</dbReference>
<dbReference type="Pfam" id="PF08245">
    <property type="entry name" value="Mur_ligase_M"/>
    <property type="match status" value="1"/>
</dbReference>
<reference evidence="11 12" key="1">
    <citation type="submission" date="2020-10" db="EMBL/GenBank/DDBJ databases">
        <title>Wide distribution of Phycisphaera-like planctomycetes from WD2101 soil group in peatlands and genome analysis of the first cultivated representative.</title>
        <authorList>
            <person name="Dedysh S.N."/>
            <person name="Beletsky A.V."/>
            <person name="Ivanova A."/>
            <person name="Kulichevskaya I.S."/>
            <person name="Suzina N.E."/>
            <person name="Philippov D.A."/>
            <person name="Rakitin A.L."/>
            <person name="Mardanov A.V."/>
            <person name="Ravin N.V."/>
        </authorList>
    </citation>
    <scope>NUCLEOTIDE SEQUENCE [LARGE SCALE GENOMIC DNA]</scope>
    <source>
        <strain evidence="11 12">M1803</strain>
    </source>
</reference>
<keyword evidence="3 7" id="KW-0963">Cytoplasm</keyword>
<dbReference type="GO" id="GO:0051301">
    <property type="term" value="P:cell division"/>
    <property type="evidence" value="ECO:0007669"/>
    <property type="project" value="UniProtKB-KW"/>
</dbReference>
<dbReference type="HAMAP" id="MF_00639">
    <property type="entry name" value="MurD"/>
    <property type="match status" value="1"/>
</dbReference>
<dbReference type="GO" id="GO:0009252">
    <property type="term" value="P:peptidoglycan biosynthetic process"/>
    <property type="evidence" value="ECO:0007669"/>
    <property type="project" value="UniProtKB-UniRule"/>
</dbReference>
<dbReference type="InterPro" id="IPR004101">
    <property type="entry name" value="Mur_ligase_C"/>
</dbReference>
<keyword evidence="7 8" id="KW-0133">Cell shape</keyword>
<organism evidence="11 12">
    <name type="scientific">Humisphaera borealis</name>
    <dbReference type="NCBI Taxonomy" id="2807512"/>
    <lineage>
        <taxon>Bacteria</taxon>
        <taxon>Pseudomonadati</taxon>
        <taxon>Planctomycetota</taxon>
        <taxon>Phycisphaerae</taxon>
        <taxon>Tepidisphaerales</taxon>
        <taxon>Tepidisphaeraceae</taxon>
        <taxon>Humisphaera</taxon>
    </lineage>
</organism>
<dbReference type="EC" id="6.3.2.9" evidence="7 8"/>
<keyword evidence="6 7" id="KW-0067">ATP-binding</keyword>
<protein>
    <recommendedName>
        <fullName evidence="7 8">UDP-N-acetylmuramoylalanine--D-glutamate ligase</fullName>
        <ecNumber evidence="7 8">6.3.2.9</ecNumber>
    </recommendedName>
    <alternativeName>
        <fullName evidence="7">D-glutamic acid-adding enzyme</fullName>
    </alternativeName>
    <alternativeName>
        <fullName evidence="7">UDP-N-acetylmuramoyl-L-alanyl-D-glutamate synthetase</fullName>
    </alternativeName>
</protein>
<evidence type="ECO:0000256" key="5">
    <source>
        <dbReference type="ARBA" id="ARBA00022741"/>
    </source>
</evidence>
<dbReference type="GO" id="GO:0071555">
    <property type="term" value="P:cell wall organization"/>
    <property type="evidence" value="ECO:0007669"/>
    <property type="project" value="UniProtKB-KW"/>
</dbReference>
<dbReference type="RefSeq" id="WP_206290377.1">
    <property type="nucleotide sequence ID" value="NZ_CP063458.1"/>
</dbReference>
<dbReference type="SUPFAM" id="SSF53623">
    <property type="entry name" value="MurD-like peptide ligases, catalytic domain"/>
    <property type="match status" value="1"/>
</dbReference>
<evidence type="ECO:0000256" key="3">
    <source>
        <dbReference type="ARBA" id="ARBA00022490"/>
    </source>
</evidence>
<evidence type="ECO:0000256" key="2">
    <source>
        <dbReference type="ARBA" id="ARBA00004752"/>
    </source>
</evidence>
<evidence type="ECO:0000256" key="6">
    <source>
        <dbReference type="ARBA" id="ARBA00022840"/>
    </source>
</evidence>
<dbReference type="InterPro" id="IPR013221">
    <property type="entry name" value="Mur_ligase_cen"/>
</dbReference>
<evidence type="ECO:0000256" key="4">
    <source>
        <dbReference type="ARBA" id="ARBA00022598"/>
    </source>
</evidence>
<keyword evidence="5 7" id="KW-0547">Nucleotide-binding</keyword>
<keyword evidence="7 8" id="KW-0961">Cell wall biogenesis/degradation</keyword>
<dbReference type="GO" id="GO:0005737">
    <property type="term" value="C:cytoplasm"/>
    <property type="evidence" value="ECO:0007669"/>
    <property type="project" value="UniProtKB-SubCell"/>
</dbReference>
<comment type="function">
    <text evidence="7 8">Cell wall formation. Catalyzes the addition of glutamate to the nucleotide precursor UDP-N-acetylmuramoyl-L-alanine (UMA).</text>
</comment>
<dbReference type="Gene3D" id="3.40.50.720">
    <property type="entry name" value="NAD(P)-binding Rossmann-like Domain"/>
    <property type="match status" value="1"/>
</dbReference>
<feature type="domain" description="Mur ligase C-terminal" evidence="9">
    <location>
        <begin position="296"/>
        <end position="408"/>
    </location>
</feature>
<dbReference type="KEGG" id="hbs:IPV69_14370"/>
<dbReference type="Pfam" id="PF21799">
    <property type="entry name" value="MurD-like_N"/>
    <property type="match status" value="1"/>
</dbReference>
<evidence type="ECO:0000256" key="1">
    <source>
        <dbReference type="ARBA" id="ARBA00004496"/>
    </source>
</evidence>
<evidence type="ECO:0000313" key="11">
    <source>
        <dbReference type="EMBL" id="QOV87474.1"/>
    </source>
</evidence>
<keyword evidence="12" id="KW-1185">Reference proteome</keyword>
<comment type="catalytic activity">
    <reaction evidence="7 8">
        <text>UDP-N-acetyl-alpha-D-muramoyl-L-alanine + D-glutamate + ATP = UDP-N-acetyl-alpha-D-muramoyl-L-alanyl-D-glutamate + ADP + phosphate + H(+)</text>
        <dbReference type="Rhea" id="RHEA:16429"/>
        <dbReference type="ChEBI" id="CHEBI:15378"/>
        <dbReference type="ChEBI" id="CHEBI:29986"/>
        <dbReference type="ChEBI" id="CHEBI:30616"/>
        <dbReference type="ChEBI" id="CHEBI:43474"/>
        <dbReference type="ChEBI" id="CHEBI:83898"/>
        <dbReference type="ChEBI" id="CHEBI:83900"/>
        <dbReference type="ChEBI" id="CHEBI:456216"/>
        <dbReference type="EC" id="6.3.2.9"/>
    </reaction>
</comment>
<evidence type="ECO:0000256" key="8">
    <source>
        <dbReference type="RuleBase" id="RU003664"/>
    </source>
</evidence>
<proteinExistence type="inferred from homology"/>
<dbReference type="NCBIfam" id="TIGR01087">
    <property type="entry name" value="murD"/>
    <property type="match status" value="1"/>
</dbReference>
<keyword evidence="7 8" id="KW-0573">Peptidoglycan synthesis</keyword>
<dbReference type="SUPFAM" id="SSF53244">
    <property type="entry name" value="MurD-like peptide ligases, peptide-binding domain"/>
    <property type="match status" value="1"/>
</dbReference>
<dbReference type="Gene3D" id="3.40.1190.10">
    <property type="entry name" value="Mur-like, catalytic domain"/>
    <property type="match status" value="1"/>
</dbReference>
<dbReference type="Proteomes" id="UP000593765">
    <property type="component" value="Chromosome"/>
</dbReference>
<dbReference type="SUPFAM" id="SSF51984">
    <property type="entry name" value="MurCD N-terminal domain"/>
    <property type="match status" value="1"/>
</dbReference>
<keyword evidence="4 7" id="KW-0436">Ligase</keyword>
<dbReference type="Gene3D" id="3.90.190.20">
    <property type="entry name" value="Mur ligase, C-terminal domain"/>
    <property type="match status" value="1"/>
</dbReference>
<dbReference type="InterPro" id="IPR036615">
    <property type="entry name" value="Mur_ligase_C_dom_sf"/>
</dbReference>
<evidence type="ECO:0000256" key="7">
    <source>
        <dbReference type="HAMAP-Rule" id="MF_00639"/>
    </source>
</evidence>
<dbReference type="GO" id="GO:0005524">
    <property type="term" value="F:ATP binding"/>
    <property type="evidence" value="ECO:0007669"/>
    <property type="project" value="UniProtKB-UniRule"/>
</dbReference>
<comment type="similarity">
    <text evidence="7">Belongs to the MurCDEF family.</text>
</comment>
<dbReference type="AlphaFoldDB" id="A0A7M2WQF0"/>
<dbReference type="GO" id="GO:0008360">
    <property type="term" value="P:regulation of cell shape"/>
    <property type="evidence" value="ECO:0007669"/>
    <property type="project" value="UniProtKB-KW"/>
</dbReference>
<sequence>MMLRDLSGKRVTIAGLGHFGGNIAAAKWLVEQGAEVLVTDRAPADKLADSLAQLAGLPITFKLGGHDLADFNQVDLVVASPAIPPSNEYLKAARLMGVPVTTEICLFLERCPAPVVGVTGTKGKSTTSAMLGEILKRGRTTWFGGNIGKSLLPELPNIQRDHVVVLELSSFMLHYTGENLWSPHVAVVTLLAPDHLDWHGNFDAYAEAKRNIVRFQHAGDIAVVNEESAALMAWFEERPKGRVVRYGVEGRRPFELLIPGRHNQLNAQGAFAAAAALGVSWDDAAAALGRYKGLPHRLQLVHEAGGVRWFNDSIATIPEAAVAATSAFDPGRVIQIVGGSDKGLDITPMVDVLARRTKAVLCIGTTGPSVAAQLRKAGARDVRECGDLTSAVGAAKEIAVAGDVVLLSTGFASYDQFTNFEDRGEQFARLAL</sequence>
<feature type="domain" description="Mur ligase central" evidence="10">
    <location>
        <begin position="118"/>
        <end position="250"/>
    </location>
</feature>
<dbReference type="UniPathway" id="UPA00219"/>
<dbReference type="PANTHER" id="PTHR43692:SF1">
    <property type="entry name" value="UDP-N-ACETYLMURAMOYLALANINE--D-GLUTAMATE LIGASE"/>
    <property type="match status" value="1"/>
</dbReference>
<dbReference type="GO" id="GO:0008764">
    <property type="term" value="F:UDP-N-acetylmuramoylalanine-D-glutamate ligase activity"/>
    <property type="evidence" value="ECO:0007669"/>
    <property type="project" value="UniProtKB-UniRule"/>
</dbReference>
<evidence type="ECO:0000313" key="12">
    <source>
        <dbReference type="Proteomes" id="UP000593765"/>
    </source>
</evidence>
<keyword evidence="7 8" id="KW-0132">Cell division</keyword>
<evidence type="ECO:0000259" key="10">
    <source>
        <dbReference type="Pfam" id="PF08245"/>
    </source>
</evidence>
<name>A0A7M2WQF0_9BACT</name>
<comment type="subcellular location">
    <subcellularLocation>
        <location evidence="1 7 8">Cytoplasm</location>
    </subcellularLocation>
</comment>
<comment type="pathway">
    <text evidence="2 7 8">Cell wall biogenesis; peptidoglycan biosynthesis.</text>
</comment>
<dbReference type="InterPro" id="IPR036565">
    <property type="entry name" value="Mur-like_cat_sf"/>
</dbReference>
<evidence type="ECO:0000259" key="9">
    <source>
        <dbReference type="Pfam" id="PF02875"/>
    </source>
</evidence>
<keyword evidence="7 8" id="KW-0131">Cell cycle</keyword>
<dbReference type="Pfam" id="PF02875">
    <property type="entry name" value="Mur_ligase_C"/>
    <property type="match status" value="1"/>
</dbReference>